<dbReference type="STRING" id="1560234.SP90_05500"/>
<protein>
    <submittedName>
        <fullName evidence="2">Thiamine biosynthesis protein ThiJ</fullName>
    </submittedName>
</protein>
<sequence length="189" mass="19916">MGKVAILLTQGFADWEYALLAGTGGSFYGQDIQFFSPEAGEIQSQGGLTASVSNEVYEITAWQPDVIVIIGGSIWVTDAAPDLTVVLTMHYNRGGIVAGICGGTLALARAGLLNNTPHTSNDLEFLMQNAQDYSGANHFQQSPVAITGDRVITATGTAPVSFTAAIFTCLGLDTQNVQQFQDMLAAEHG</sequence>
<dbReference type="PATRIC" id="fig|1560234.3.peg.3073"/>
<organism evidence="2 3">
    <name type="scientific">Halodesulfovibrio spirochaetisodalis</name>
    <dbReference type="NCBI Taxonomy" id="1560234"/>
    <lineage>
        <taxon>Bacteria</taxon>
        <taxon>Pseudomonadati</taxon>
        <taxon>Thermodesulfobacteriota</taxon>
        <taxon>Desulfovibrionia</taxon>
        <taxon>Desulfovibrionales</taxon>
        <taxon>Desulfovibrionaceae</taxon>
        <taxon>Halodesulfovibrio</taxon>
    </lineage>
</organism>
<proteinExistence type="predicted"/>
<dbReference type="RefSeq" id="WP_066853406.1">
    <property type="nucleotide sequence ID" value="NZ_JXMS01000007.1"/>
</dbReference>
<dbReference type="InterPro" id="IPR002818">
    <property type="entry name" value="DJ-1/PfpI"/>
</dbReference>
<name>A0A1B7XG83_9BACT</name>
<dbReference type="InterPro" id="IPR029062">
    <property type="entry name" value="Class_I_gatase-like"/>
</dbReference>
<dbReference type="EMBL" id="JXMS01000007">
    <property type="protein sequence ID" value="OBQ54509.1"/>
    <property type="molecule type" value="Genomic_DNA"/>
</dbReference>
<gene>
    <name evidence="2" type="ORF">SP90_05500</name>
</gene>
<dbReference type="OrthoDB" id="6003696at2"/>
<evidence type="ECO:0000259" key="1">
    <source>
        <dbReference type="Pfam" id="PF01965"/>
    </source>
</evidence>
<dbReference type="AlphaFoldDB" id="A0A1B7XG83"/>
<dbReference type="SUPFAM" id="SSF52317">
    <property type="entry name" value="Class I glutamine amidotransferase-like"/>
    <property type="match status" value="1"/>
</dbReference>
<feature type="domain" description="DJ-1/PfpI" evidence="1">
    <location>
        <begin position="3"/>
        <end position="166"/>
    </location>
</feature>
<comment type="caution">
    <text evidence="2">The sequence shown here is derived from an EMBL/GenBank/DDBJ whole genome shotgun (WGS) entry which is preliminary data.</text>
</comment>
<dbReference type="Pfam" id="PF01965">
    <property type="entry name" value="DJ-1_PfpI"/>
    <property type="match status" value="1"/>
</dbReference>
<accession>A0A1B7XG83</accession>
<keyword evidence="3" id="KW-1185">Reference proteome</keyword>
<evidence type="ECO:0000313" key="3">
    <source>
        <dbReference type="Proteomes" id="UP000091979"/>
    </source>
</evidence>
<reference evidence="2 3" key="1">
    <citation type="submission" date="2015-01" db="EMBL/GenBank/DDBJ databases">
        <title>Desulfovibrio sp. JC271 draft genome sequence.</title>
        <authorList>
            <person name="Shivani Y."/>
            <person name="Subhash Y."/>
            <person name="Sasikala C."/>
            <person name="Ramana C.V."/>
        </authorList>
    </citation>
    <scope>NUCLEOTIDE SEQUENCE [LARGE SCALE GENOMIC DNA]</scope>
    <source>
        <strain evidence="2 3">JC271</strain>
    </source>
</reference>
<dbReference type="Gene3D" id="3.40.50.880">
    <property type="match status" value="1"/>
</dbReference>
<dbReference type="Proteomes" id="UP000091979">
    <property type="component" value="Unassembled WGS sequence"/>
</dbReference>
<evidence type="ECO:0000313" key="2">
    <source>
        <dbReference type="EMBL" id="OBQ54509.1"/>
    </source>
</evidence>